<comment type="subcellular location">
    <subcellularLocation>
        <location evidence="1">Membrane</location>
    </subcellularLocation>
</comment>
<evidence type="ECO:0000256" key="2">
    <source>
        <dbReference type="ARBA" id="ARBA00022692"/>
    </source>
</evidence>
<dbReference type="GO" id="GO:0016020">
    <property type="term" value="C:membrane"/>
    <property type="evidence" value="ECO:0007669"/>
    <property type="project" value="UniProtKB-SubCell"/>
</dbReference>
<dbReference type="OrthoDB" id="2122304at2759"/>
<feature type="transmembrane region" description="Helical" evidence="5">
    <location>
        <begin position="133"/>
        <end position="151"/>
    </location>
</feature>
<keyword evidence="3 5" id="KW-1133">Transmembrane helix</keyword>
<gene>
    <name evidence="6" type="ORF">H634G_07439</name>
</gene>
<dbReference type="SUPFAM" id="SSF161084">
    <property type="entry name" value="MAPEG domain-like"/>
    <property type="match status" value="1"/>
</dbReference>
<evidence type="ECO:0000256" key="5">
    <source>
        <dbReference type="SAM" id="Phobius"/>
    </source>
</evidence>
<keyword evidence="4 5" id="KW-0472">Membrane</keyword>
<dbReference type="PANTHER" id="PTHR35371:SF1">
    <property type="entry name" value="BLR7753 PROTEIN"/>
    <property type="match status" value="1"/>
</dbReference>
<name>A0A0D9NYQ6_METAN</name>
<sequence>MSAIGLDFTKNLSYFTIPAVFIATCLGPHTLAVACSGKTYDNANPRALRDAVCKNEAIDKPRQQMILRAKGASENGFESLGLFAGGVIAANQVGLHPCVLNTLSIGYLAARLAYVFCYVKLGANRKLAGLRSLAWMVSVTLCLTMWVKAGIKAMQ</sequence>
<dbReference type="InterPro" id="IPR023352">
    <property type="entry name" value="MAPEG-like_dom_sf"/>
</dbReference>
<dbReference type="EMBL" id="KE384738">
    <property type="protein sequence ID" value="KJK77700.1"/>
    <property type="molecule type" value="Genomic_DNA"/>
</dbReference>
<dbReference type="Proteomes" id="UP000054544">
    <property type="component" value="Unassembled WGS sequence"/>
</dbReference>
<dbReference type="AlphaFoldDB" id="A0A0D9NYQ6"/>
<dbReference type="PANTHER" id="PTHR35371">
    <property type="entry name" value="INNER MEMBRANE PROTEIN"/>
    <property type="match status" value="1"/>
</dbReference>
<accession>A0A0D9NYQ6</accession>
<evidence type="ECO:0000313" key="6">
    <source>
        <dbReference type="EMBL" id="KJK77700.1"/>
    </source>
</evidence>
<evidence type="ECO:0008006" key="8">
    <source>
        <dbReference type="Google" id="ProtNLM"/>
    </source>
</evidence>
<proteinExistence type="predicted"/>
<keyword evidence="2 5" id="KW-0812">Transmembrane</keyword>
<keyword evidence="7" id="KW-1185">Reference proteome</keyword>
<feature type="transmembrane region" description="Helical" evidence="5">
    <location>
        <begin position="104"/>
        <end position="121"/>
    </location>
</feature>
<evidence type="ECO:0000256" key="3">
    <source>
        <dbReference type="ARBA" id="ARBA00022989"/>
    </source>
</evidence>
<evidence type="ECO:0000256" key="1">
    <source>
        <dbReference type="ARBA" id="ARBA00004370"/>
    </source>
</evidence>
<reference evidence="7" key="1">
    <citation type="journal article" date="2014" name="BMC Genomics">
        <title>The genome sequence of the biocontrol fungus Metarhizium anisopliae and comparative genomics of Metarhizium species.</title>
        <authorList>
            <person name="Pattemore J.A."/>
            <person name="Hane J.K."/>
            <person name="Williams A.H."/>
            <person name="Wilson B.A."/>
            <person name="Stodart B.J."/>
            <person name="Ash G.J."/>
        </authorList>
    </citation>
    <scope>NUCLEOTIDE SEQUENCE [LARGE SCALE GENOMIC DNA]</scope>
    <source>
        <strain evidence="7">BRIP 53293</strain>
    </source>
</reference>
<dbReference type="Gene3D" id="1.20.120.550">
    <property type="entry name" value="Membrane associated eicosanoid/glutathione metabolism-like domain"/>
    <property type="match status" value="1"/>
</dbReference>
<evidence type="ECO:0000313" key="7">
    <source>
        <dbReference type="Proteomes" id="UP000054544"/>
    </source>
</evidence>
<evidence type="ECO:0000256" key="4">
    <source>
        <dbReference type="ARBA" id="ARBA00023136"/>
    </source>
</evidence>
<dbReference type="Pfam" id="PF01124">
    <property type="entry name" value="MAPEG"/>
    <property type="match status" value="1"/>
</dbReference>
<protein>
    <recommendedName>
        <fullName evidence="8">MAPEG family protein</fullName>
    </recommendedName>
</protein>
<feature type="transmembrane region" description="Helical" evidence="5">
    <location>
        <begin position="12"/>
        <end position="34"/>
    </location>
</feature>
<organism evidence="6 7">
    <name type="scientific">Metarhizium anisopliae BRIP 53293</name>
    <dbReference type="NCBI Taxonomy" id="1291518"/>
    <lineage>
        <taxon>Eukaryota</taxon>
        <taxon>Fungi</taxon>
        <taxon>Dikarya</taxon>
        <taxon>Ascomycota</taxon>
        <taxon>Pezizomycotina</taxon>
        <taxon>Sordariomycetes</taxon>
        <taxon>Hypocreomycetidae</taxon>
        <taxon>Hypocreales</taxon>
        <taxon>Clavicipitaceae</taxon>
        <taxon>Metarhizium</taxon>
    </lineage>
</organism>
<dbReference type="InterPro" id="IPR001129">
    <property type="entry name" value="Membr-assoc_MAPEG"/>
</dbReference>